<proteinExistence type="predicted"/>
<dbReference type="RefSeq" id="WP_374058303.1">
    <property type="nucleotide sequence ID" value="NZ_CP064060.1"/>
</dbReference>
<accession>A0A7W0BY29</accession>
<dbReference type="Pfam" id="PF10112">
    <property type="entry name" value="Halogen_Hydrol"/>
    <property type="match status" value="1"/>
</dbReference>
<evidence type="ECO:0000256" key="1">
    <source>
        <dbReference type="SAM" id="Phobius"/>
    </source>
</evidence>
<evidence type="ECO:0000313" key="2">
    <source>
        <dbReference type="EMBL" id="MBA2875196.1"/>
    </source>
</evidence>
<gene>
    <name evidence="2" type="ORF">HNR31_001969</name>
</gene>
<dbReference type="AlphaFoldDB" id="A0A7W0BY29"/>
<keyword evidence="1" id="KW-0812">Transmembrane</keyword>
<organism evidence="2 3">
    <name type="scientific">Thermaerobacillus caldiproteolyticus</name>
    <dbReference type="NCBI Taxonomy" id="247480"/>
    <lineage>
        <taxon>Bacteria</taxon>
        <taxon>Bacillati</taxon>
        <taxon>Bacillota</taxon>
        <taxon>Bacilli</taxon>
        <taxon>Bacillales</taxon>
        <taxon>Anoxybacillaceae</taxon>
        <taxon>Thermaerobacillus</taxon>
    </lineage>
</organism>
<keyword evidence="3" id="KW-1185">Reference proteome</keyword>
<dbReference type="EMBL" id="JACDUT010000005">
    <property type="protein sequence ID" value="MBA2875196.1"/>
    <property type="molecule type" value="Genomic_DNA"/>
</dbReference>
<keyword evidence="1" id="KW-0472">Membrane</keyword>
<protein>
    <submittedName>
        <fullName evidence="2">5-bromo-4-chloroindolyl phosphate hydrolysis protein</fullName>
    </submittedName>
</protein>
<reference evidence="2 3" key="1">
    <citation type="submission" date="2020-07" db="EMBL/GenBank/DDBJ databases">
        <title>Genomic Encyclopedia of Type Strains, Phase IV (KMG-IV): sequencing the most valuable type-strain genomes for metagenomic binning, comparative biology and taxonomic classification.</title>
        <authorList>
            <person name="Goeker M."/>
        </authorList>
    </citation>
    <scope>NUCLEOTIDE SEQUENCE [LARGE SCALE GENOMIC DNA]</scope>
    <source>
        <strain evidence="2 3">DSM 15730</strain>
    </source>
</reference>
<evidence type="ECO:0000313" key="3">
    <source>
        <dbReference type="Proteomes" id="UP000523087"/>
    </source>
</evidence>
<name>A0A7W0BY29_9BACL</name>
<feature type="transmembrane region" description="Helical" evidence="1">
    <location>
        <begin position="12"/>
        <end position="29"/>
    </location>
</feature>
<comment type="caution">
    <text evidence="2">The sequence shown here is derived from an EMBL/GenBank/DDBJ whole genome shotgun (WGS) entry which is preliminary data.</text>
</comment>
<sequence length="222" mass="26722">MMKRFFMMLWRLFVSWNVGLLVAVVTFFLFNYQFFLSFLSGTAAMVITSMYMKRRAHRIVAGHLLKEEKEYIRSQLAEARKKWKRIRRTRFNVRSLVMWQKISRIATTVEKMIRAVEQYPHKFRVAQSFFINELDLAVTIIEKYVYLVNQPVRNEEMKEALWKTERLLDELVKSAEQRLLELLSDDVFDLNVETKLLEQSLEQQKQSATMEWGKEKEYETVR</sequence>
<keyword evidence="1" id="KW-1133">Transmembrane helix</keyword>
<dbReference type="Proteomes" id="UP000523087">
    <property type="component" value="Unassembled WGS sequence"/>
</dbReference>
<dbReference type="InterPro" id="IPR018770">
    <property type="entry name" value="ChloroindolylP_hydrolase"/>
</dbReference>